<evidence type="ECO:0000256" key="1">
    <source>
        <dbReference type="SAM" id="MobiDB-lite"/>
    </source>
</evidence>
<dbReference type="Proteomes" id="UP001519460">
    <property type="component" value="Unassembled WGS sequence"/>
</dbReference>
<keyword evidence="3" id="KW-1185">Reference proteome</keyword>
<sequence>MICGKHKIHNHNERDYFIQGCFVEIRKYGPRQTSALSQYLVAHIQTLGYPLPLHFSSPEEAQANFLVRSRLSPHAPPPPPSNSPSTNSPQSVATTITPFRQASAPDRPPFSPPPTGELGKGRLMLMRGLILGRKAWFFWPSAPRNPRQHRRALSVLH</sequence>
<reference evidence="2 3" key="1">
    <citation type="journal article" date="2023" name="Sci. Data">
        <title>Genome assembly of the Korean intertidal mud-creeper Batillaria attramentaria.</title>
        <authorList>
            <person name="Patra A.K."/>
            <person name="Ho P.T."/>
            <person name="Jun S."/>
            <person name="Lee S.J."/>
            <person name="Kim Y."/>
            <person name="Won Y.J."/>
        </authorList>
    </citation>
    <scope>NUCLEOTIDE SEQUENCE [LARGE SCALE GENOMIC DNA]</scope>
    <source>
        <strain evidence="2">Wonlab-2016</strain>
    </source>
</reference>
<evidence type="ECO:0000313" key="2">
    <source>
        <dbReference type="EMBL" id="KAK7481860.1"/>
    </source>
</evidence>
<protein>
    <submittedName>
        <fullName evidence="2">Uncharacterized protein</fullName>
    </submittedName>
</protein>
<comment type="caution">
    <text evidence="2">The sequence shown here is derived from an EMBL/GenBank/DDBJ whole genome shotgun (WGS) entry which is preliminary data.</text>
</comment>
<accession>A0ABD0K4L2</accession>
<feature type="compositionally biased region" description="Pro residues" evidence="1">
    <location>
        <begin position="106"/>
        <end position="115"/>
    </location>
</feature>
<gene>
    <name evidence="2" type="ORF">BaRGS_00026886</name>
</gene>
<dbReference type="EMBL" id="JACVVK020000255">
    <property type="protein sequence ID" value="KAK7481860.1"/>
    <property type="molecule type" value="Genomic_DNA"/>
</dbReference>
<name>A0ABD0K4L2_9CAEN</name>
<dbReference type="AlphaFoldDB" id="A0ABD0K4L2"/>
<feature type="region of interest" description="Disordered" evidence="1">
    <location>
        <begin position="68"/>
        <end position="119"/>
    </location>
</feature>
<proteinExistence type="predicted"/>
<evidence type="ECO:0000313" key="3">
    <source>
        <dbReference type="Proteomes" id="UP001519460"/>
    </source>
</evidence>
<organism evidence="2 3">
    <name type="scientific">Batillaria attramentaria</name>
    <dbReference type="NCBI Taxonomy" id="370345"/>
    <lineage>
        <taxon>Eukaryota</taxon>
        <taxon>Metazoa</taxon>
        <taxon>Spiralia</taxon>
        <taxon>Lophotrochozoa</taxon>
        <taxon>Mollusca</taxon>
        <taxon>Gastropoda</taxon>
        <taxon>Caenogastropoda</taxon>
        <taxon>Sorbeoconcha</taxon>
        <taxon>Cerithioidea</taxon>
        <taxon>Batillariidae</taxon>
        <taxon>Batillaria</taxon>
    </lineage>
</organism>